<comment type="caution">
    <text evidence="1">The sequence shown here is derived from an EMBL/GenBank/DDBJ whole genome shotgun (WGS) entry which is preliminary data.</text>
</comment>
<keyword evidence="2" id="KW-1185">Reference proteome</keyword>
<reference evidence="1" key="1">
    <citation type="journal article" date="2022" name="Int. J. Mol. Sci.">
        <title>Draft Genome of Tanacetum Coccineum: Genomic Comparison of Closely Related Tanacetum-Family Plants.</title>
        <authorList>
            <person name="Yamashiro T."/>
            <person name="Shiraishi A."/>
            <person name="Nakayama K."/>
            <person name="Satake H."/>
        </authorList>
    </citation>
    <scope>NUCLEOTIDE SEQUENCE</scope>
</reference>
<sequence>MVEGFRATLKPPINYTLRTNRKMIRHTLLDVLEHSFWIWQRFRSLIGRIKGDGGDCGDGGALEVKVESCQLLEDVVVKHFEIEVVIVVEEWFFSKLVLRGCEVFLRSLKRDLKKT</sequence>
<protein>
    <submittedName>
        <fullName evidence="1">Uncharacterized protein</fullName>
    </submittedName>
</protein>
<accession>A0ABQ5H697</accession>
<evidence type="ECO:0000313" key="2">
    <source>
        <dbReference type="Proteomes" id="UP001151760"/>
    </source>
</evidence>
<reference evidence="1" key="2">
    <citation type="submission" date="2022-01" db="EMBL/GenBank/DDBJ databases">
        <authorList>
            <person name="Yamashiro T."/>
            <person name="Shiraishi A."/>
            <person name="Satake H."/>
            <person name="Nakayama K."/>
        </authorList>
    </citation>
    <scope>NUCLEOTIDE SEQUENCE</scope>
</reference>
<proteinExistence type="predicted"/>
<organism evidence="1 2">
    <name type="scientific">Tanacetum coccineum</name>
    <dbReference type="NCBI Taxonomy" id="301880"/>
    <lineage>
        <taxon>Eukaryota</taxon>
        <taxon>Viridiplantae</taxon>
        <taxon>Streptophyta</taxon>
        <taxon>Embryophyta</taxon>
        <taxon>Tracheophyta</taxon>
        <taxon>Spermatophyta</taxon>
        <taxon>Magnoliopsida</taxon>
        <taxon>eudicotyledons</taxon>
        <taxon>Gunneridae</taxon>
        <taxon>Pentapetalae</taxon>
        <taxon>asterids</taxon>
        <taxon>campanulids</taxon>
        <taxon>Asterales</taxon>
        <taxon>Asteraceae</taxon>
        <taxon>Asteroideae</taxon>
        <taxon>Anthemideae</taxon>
        <taxon>Anthemidinae</taxon>
        <taxon>Tanacetum</taxon>
    </lineage>
</organism>
<dbReference type="EMBL" id="BQNB010019197">
    <property type="protein sequence ID" value="GJT82762.1"/>
    <property type="molecule type" value="Genomic_DNA"/>
</dbReference>
<name>A0ABQ5H697_9ASTR</name>
<dbReference type="Proteomes" id="UP001151760">
    <property type="component" value="Unassembled WGS sequence"/>
</dbReference>
<gene>
    <name evidence="1" type="ORF">Tco_1057104</name>
</gene>
<evidence type="ECO:0000313" key="1">
    <source>
        <dbReference type="EMBL" id="GJT82762.1"/>
    </source>
</evidence>